<protein>
    <submittedName>
        <fullName evidence="1">Uncharacterized protein</fullName>
    </submittedName>
</protein>
<accession>A0A368GDV8</accession>
<gene>
    <name evidence="1" type="ORF">ANCCAN_12833</name>
</gene>
<proteinExistence type="predicted"/>
<evidence type="ECO:0000313" key="2">
    <source>
        <dbReference type="Proteomes" id="UP000252519"/>
    </source>
</evidence>
<feature type="non-terminal residue" evidence="1">
    <location>
        <position position="1"/>
    </location>
</feature>
<reference evidence="1 2" key="1">
    <citation type="submission" date="2014-10" db="EMBL/GenBank/DDBJ databases">
        <title>Draft genome of the hookworm Ancylostoma caninum.</title>
        <authorList>
            <person name="Mitreva M."/>
        </authorList>
    </citation>
    <scope>NUCLEOTIDE SEQUENCE [LARGE SCALE GENOMIC DNA]</scope>
    <source>
        <strain evidence="1 2">Baltimore</strain>
    </source>
</reference>
<sequence>LPECKLSNPRFNPTTSTPLSIRSFPKFVWLRVSGKFGFGSPLPTYACAARKKSLNDVLGRMAAEKKEGQERGQPCLCLYGRSRIAFFRLVLMSSKPPQSIVGCGRCYT</sequence>
<keyword evidence="2" id="KW-1185">Reference proteome</keyword>
<comment type="caution">
    <text evidence="1">The sequence shown here is derived from an EMBL/GenBank/DDBJ whole genome shotgun (WGS) entry which is preliminary data.</text>
</comment>
<name>A0A368GDV8_ANCCA</name>
<dbReference type="EMBL" id="JOJR01000246">
    <property type="protein sequence ID" value="RCN41195.1"/>
    <property type="molecule type" value="Genomic_DNA"/>
</dbReference>
<evidence type="ECO:0000313" key="1">
    <source>
        <dbReference type="EMBL" id="RCN41195.1"/>
    </source>
</evidence>
<dbReference type="AlphaFoldDB" id="A0A368GDV8"/>
<dbReference type="Proteomes" id="UP000252519">
    <property type="component" value="Unassembled WGS sequence"/>
</dbReference>
<organism evidence="1 2">
    <name type="scientific">Ancylostoma caninum</name>
    <name type="common">Dog hookworm</name>
    <dbReference type="NCBI Taxonomy" id="29170"/>
    <lineage>
        <taxon>Eukaryota</taxon>
        <taxon>Metazoa</taxon>
        <taxon>Ecdysozoa</taxon>
        <taxon>Nematoda</taxon>
        <taxon>Chromadorea</taxon>
        <taxon>Rhabditida</taxon>
        <taxon>Rhabditina</taxon>
        <taxon>Rhabditomorpha</taxon>
        <taxon>Strongyloidea</taxon>
        <taxon>Ancylostomatidae</taxon>
        <taxon>Ancylostomatinae</taxon>
        <taxon>Ancylostoma</taxon>
    </lineage>
</organism>